<evidence type="ECO:0000259" key="4">
    <source>
        <dbReference type="Pfam" id="PF25023"/>
    </source>
</evidence>
<keyword evidence="2" id="KW-0732">Signal</keyword>
<gene>
    <name evidence="6" type="ORF">E2F43_13390</name>
</gene>
<name>A0A4R5LPY1_9GAMM</name>
<proteinExistence type="predicted"/>
<sequence>MNQSSKNRLSLTGSIALALACTVAHADERQWNYQYNNAGQVTIADGPRSNTDDSISYSYDASGNLISVINALGHTIHRLDHDARGQPGRIIDANGIETRLTYHPRGWITSRTVVSPLGDNALNATTRYSYDREGRLLSTTLADGSRLVNEYDGAQRLVAISNSLGERVEFTLDRAGNSLAEKTYSSSGTLLRDIYRSYDELNRLIATTGASGQTTRYTYDRNGNRTSRTDGNGNITVQRIDPLDRTSGTEAAYAHNVHYGYDQRDNLAAVTDPGGLVTGYTLNGFDELVALNSPDTGISNYYYDSAGNHILSTDARGTSTTYSYDALNRPLQASYPDSALDISYGYDQGSFGKGRLTSVSDASGTTLLDYDHRGNLVFEGRSTSGHDFNLSYEYNLANRITRITYPSGRTVNYSYDGTGRQIAIHTSGPEGDRNIATGAGYLPFGPATSLSLGNGIEMSASYDLDYRLASLTFGNALNRSYRYDPAGNITAITNHTNDTFSQALGYDALNRLGNASGGYGNLSYSYDANGNRLTYSSRTGTDAYTYDGNSNRLLGTNDWEYQYDNNGNLVAKSDHAGTDSTLYHYDERNRLAQVIDRQTVNNAYIDTVIAEYRYNFRNQRTRKQTPDEDIHYIYGQRGELLAEINGDGIPLREYIYFNERPIAVASTSLTYSPAEPGAELLLDDTSAGTSSTGNWDQVRKKGAYGDYYHRSEDAGSRYRWHPGTLKNRDYEVYAWWPKTRKNNPSANYQIFHGGQVSTVTADQSRQGKEWIYLGTYPFSGNGNEYIELSDAGGQTAADGIRLVEILPPPPPLISTEIYYIHTDHLGTPQTLTNQAQNVVWNANYMPFGKANIDVAAITNNLRFPGQYFDGETGLHQNHFRDYDPIVGRYLQADPLGIAGGLNLFQYSRNNAFSFSDPLGLCPWCVVGAGVGGTAEAIRIHRTVGFNSSKSPINRIAIAAVLGAATGGYSSVVSASKLSTSLSLAANSSFISSVSIFHLATTASLEGTTISAQELLAAIIASVGSLVAGAEPGLDDLTSILISEIAEEALTELLDDDDVLCNLH</sequence>
<feature type="domain" description="RHS protein conserved region" evidence="3">
    <location>
        <begin position="817"/>
        <end position="849"/>
    </location>
</feature>
<dbReference type="Pfam" id="PF03527">
    <property type="entry name" value="RHS"/>
    <property type="match status" value="1"/>
</dbReference>
<dbReference type="Gene3D" id="2.180.10.10">
    <property type="entry name" value="RHS repeat-associated core"/>
    <property type="match status" value="3"/>
</dbReference>
<feature type="domain" description="Teneurin-like YD-shell" evidence="4">
    <location>
        <begin position="26"/>
        <end position="170"/>
    </location>
</feature>
<dbReference type="PANTHER" id="PTHR32305:SF15">
    <property type="entry name" value="PROTEIN RHSA-RELATED"/>
    <property type="match status" value="1"/>
</dbReference>
<dbReference type="AlphaFoldDB" id="A0A4R5LPY1"/>
<dbReference type="InterPro" id="IPR006530">
    <property type="entry name" value="YD"/>
</dbReference>
<dbReference type="Pfam" id="PF25023">
    <property type="entry name" value="TEN_YD-shell"/>
    <property type="match status" value="1"/>
</dbReference>
<evidence type="ECO:0000256" key="2">
    <source>
        <dbReference type="SAM" id="SignalP"/>
    </source>
</evidence>
<reference evidence="6 7" key="1">
    <citation type="submission" date="2019-03" db="EMBL/GenBank/DDBJ databases">
        <title>Seongchinamella monodicae gen. nov., sp. nov., a novel member of the Gammaproteobacteria isolated from a tidal mudflat of beach.</title>
        <authorList>
            <person name="Yang H.G."/>
            <person name="Kang J.W."/>
            <person name="Lee S.D."/>
        </authorList>
    </citation>
    <scope>NUCLEOTIDE SEQUENCE [LARGE SCALE GENOMIC DNA]</scope>
    <source>
        <strain evidence="6 7">GH4-78</strain>
    </source>
</reference>
<dbReference type="NCBIfam" id="TIGR03696">
    <property type="entry name" value="Rhs_assc_core"/>
    <property type="match status" value="1"/>
</dbReference>
<evidence type="ECO:0000256" key="1">
    <source>
        <dbReference type="ARBA" id="ARBA00022737"/>
    </source>
</evidence>
<evidence type="ECO:0000259" key="5">
    <source>
        <dbReference type="Pfam" id="PF25275"/>
    </source>
</evidence>
<dbReference type="InterPro" id="IPR031325">
    <property type="entry name" value="RHS_repeat"/>
</dbReference>
<feature type="chain" id="PRO_5020486684" description="RHS repeat-associated core domain-containing protein" evidence="2">
    <location>
        <begin position="27"/>
        <end position="1063"/>
    </location>
</feature>
<dbReference type="InterPro" id="IPR001826">
    <property type="entry name" value="RHS"/>
</dbReference>
<accession>A0A4R5LPY1</accession>
<dbReference type="InterPro" id="IPR022385">
    <property type="entry name" value="Rhs_assc_core"/>
</dbReference>
<dbReference type="PANTHER" id="PTHR32305">
    <property type="match status" value="1"/>
</dbReference>
<evidence type="ECO:0000313" key="7">
    <source>
        <dbReference type="Proteomes" id="UP000295554"/>
    </source>
</evidence>
<dbReference type="NCBIfam" id="TIGR01643">
    <property type="entry name" value="YD_repeat_2x"/>
    <property type="match status" value="5"/>
</dbReference>
<organism evidence="6 7">
    <name type="scientific">Seongchinamella unica</name>
    <dbReference type="NCBI Taxonomy" id="2547392"/>
    <lineage>
        <taxon>Bacteria</taxon>
        <taxon>Pseudomonadati</taxon>
        <taxon>Pseudomonadota</taxon>
        <taxon>Gammaproteobacteria</taxon>
        <taxon>Cellvibrionales</taxon>
        <taxon>Halieaceae</taxon>
        <taxon>Seongchinamella</taxon>
    </lineage>
</organism>
<dbReference type="EMBL" id="SMSE01000003">
    <property type="protein sequence ID" value="TDG12580.1"/>
    <property type="molecule type" value="Genomic_DNA"/>
</dbReference>
<feature type="signal peptide" evidence="2">
    <location>
        <begin position="1"/>
        <end position="26"/>
    </location>
</feature>
<dbReference type="Proteomes" id="UP000295554">
    <property type="component" value="Unassembled WGS sequence"/>
</dbReference>
<evidence type="ECO:0000313" key="6">
    <source>
        <dbReference type="EMBL" id="TDG12580.1"/>
    </source>
</evidence>
<evidence type="ECO:0000259" key="3">
    <source>
        <dbReference type="Pfam" id="PF03527"/>
    </source>
</evidence>
<comment type="caution">
    <text evidence="6">The sequence shown here is derived from an EMBL/GenBank/DDBJ whole genome shotgun (WGS) entry which is preliminary data.</text>
</comment>
<evidence type="ECO:0008006" key="8">
    <source>
        <dbReference type="Google" id="ProtNLM"/>
    </source>
</evidence>
<feature type="domain" description="Golvesin/Xly CBD-like" evidence="5">
    <location>
        <begin position="682"/>
        <end position="803"/>
    </location>
</feature>
<dbReference type="PROSITE" id="PS51257">
    <property type="entry name" value="PROKAR_LIPOPROTEIN"/>
    <property type="match status" value="1"/>
</dbReference>
<keyword evidence="7" id="KW-1185">Reference proteome</keyword>
<dbReference type="PRINTS" id="PR00394">
    <property type="entry name" value="RHSPROTEIN"/>
</dbReference>
<dbReference type="Pfam" id="PF05593">
    <property type="entry name" value="RHS_repeat"/>
    <property type="match status" value="5"/>
</dbReference>
<dbReference type="InterPro" id="IPR050708">
    <property type="entry name" value="T6SS_VgrG/RHS"/>
</dbReference>
<dbReference type="InterPro" id="IPR056823">
    <property type="entry name" value="TEN-like_YD-shell"/>
</dbReference>
<dbReference type="InterPro" id="IPR033803">
    <property type="entry name" value="CBD-like_Golvesin-Xly"/>
</dbReference>
<protein>
    <recommendedName>
        <fullName evidence="8">RHS repeat-associated core domain-containing protein</fullName>
    </recommendedName>
</protein>
<keyword evidence="1" id="KW-0677">Repeat</keyword>
<dbReference type="Pfam" id="PF25275">
    <property type="entry name" value="Golvesin_C"/>
    <property type="match status" value="1"/>
</dbReference>
<dbReference type="OrthoDB" id="9816400at2"/>
<dbReference type="RefSeq" id="WP_133213499.1">
    <property type="nucleotide sequence ID" value="NZ_SMSE01000003.1"/>
</dbReference>